<protein>
    <submittedName>
        <fullName evidence="3">DUF5009 domain-containing protein</fullName>
    </submittedName>
</protein>
<evidence type="ECO:0000259" key="2">
    <source>
        <dbReference type="Pfam" id="PF07786"/>
    </source>
</evidence>
<dbReference type="InterPro" id="IPR012429">
    <property type="entry name" value="HGSNAT_cat"/>
</dbReference>
<feature type="transmembrane region" description="Helical" evidence="1">
    <location>
        <begin position="51"/>
        <end position="70"/>
    </location>
</feature>
<dbReference type="Proteomes" id="UP000245890">
    <property type="component" value="Unassembled WGS sequence"/>
</dbReference>
<feature type="transmembrane region" description="Helical" evidence="1">
    <location>
        <begin position="18"/>
        <end position="39"/>
    </location>
</feature>
<organism evidence="3 4">
    <name type="scientific">Sphingomonas pokkalii</name>
    <dbReference type="NCBI Taxonomy" id="2175090"/>
    <lineage>
        <taxon>Bacteria</taxon>
        <taxon>Pseudomonadati</taxon>
        <taxon>Pseudomonadota</taxon>
        <taxon>Alphaproteobacteria</taxon>
        <taxon>Sphingomonadales</taxon>
        <taxon>Sphingomonadaceae</taxon>
        <taxon>Sphingomonas</taxon>
    </lineage>
</organism>
<keyword evidence="4" id="KW-1185">Reference proteome</keyword>
<feature type="transmembrane region" description="Helical" evidence="1">
    <location>
        <begin position="352"/>
        <end position="373"/>
    </location>
</feature>
<evidence type="ECO:0000313" key="4">
    <source>
        <dbReference type="Proteomes" id="UP000245890"/>
    </source>
</evidence>
<feature type="transmembrane region" description="Helical" evidence="1">
    <location>
        <begin position="131"/>
        <end position="149"/>
    </location>
</feature>
<keyword evidence="1" id="KW-1133">Transmembrane helix</keyword>
<dbReference type="PANTHER" id="PTHR31061">
    <property type="entry name" value="LD22376P"/>
    <property type="match status" value="1"/>
</dbReference>
<reference evidence="3 4" key="1">
    <citation type="submission" date="2018-05" db="EMBL/GenBank/DDBJ databases">
        <title>Description of Sphingomonas pokkalii sp nov, isolated from the rhizosphere of saline tolerant pokkali rice and its draft genome analysis.</title>
        <authorList>
            <person name="Menon R."/>
            <person name="Kumari S."/>
            <person name="Rameshkumar N."/>
        </authorList>
    </citation>
    <scope>NUCLEOTIDE SEQUENCE [LARGE SCALE GENOMIC DNA]</scope>
    <source>
        <strain evidence="3 4">L3B27</strain>
    </source>
</reference>
<feature type="transmembrane region" description="Helical" evidence="1">
    <location>
        <begin position="312"/>
        <end position="332"/>
    </location>
</feature>
<dbReference type="OrthoDB" id="9788724at2"/>
<dbReference type="PANTHER" id="PTHR31061:SF24">
    <property type="entry name" value="LD22376P"/>
    <property type="match status" value="1"/>
</dbReference>
<sequence>MTETQANTVAALAGKPRFLALDVFRGATIFLMILVNTSGPGAEPYPQLVHAKWFGFTLADLVFPTFLFAMGNAMSFAFRKPVATAPFLARLFRRGAIIFVLGYLMYWFPFVEHGANGWELKPFALTRVPGVLQRLALCYVLAGLMIRWLKPRQLLLAGVAMLLGYWTILLAFSPAGMAFDKYANIGTQIDLWLLGPGHLYKKDAGFDPEGLLGTLPATVNVIAGYLAGLAIVQGGELRRTVGRMALVGVVLVLAGLAWSPWFPIAKKLWTGSYVLLTVGLDLLLLGAAIWLIEIAGFKRGTRFFTILGRNPLAIYLFSELFVTVLNMIPAGAENGTYEAAGVDIFQAIAPGSLGSLLCAFAYTMLCWAVGWWMDRKGWILKA</sequence>
<feature type="transmembrane region" description="Helical" evidence="1">
    <location>
        <begin position="273"/>
        <end position="292"/>
    </location>
</feature>
<keyword evidence="1" id="KW-0812">Transmembrane</keyword>
<feature type="transmembrane region" description="Helical" evidence="1">
    <location>
        <begin position="244"/>
        <end position="261"/>
    </location>
</feature>
<feature type="transmembrane region" description="Helical" evidence="1">
    <location>
        <begin position="211"/>
        <end position="232"/>
    </location>
</feature>
<evidence type="ECO:0000313" key="3">
    <source>
        <dbReference type="EMBL" id="PVX30059.1"/>
    </source>
</evidence>
<gene>
    <name evidence="3" type="ORF">DD559_12565</name>
</gene>
<keyword evidence="1" id="KW-0472">Membrane</keyword>
<feature type="transmembrane region" description="Helical" evidence="1">
    <location>
        <begin position="91"/>
        <end position="111"/>
    </location>
</feature>
<dbReference type="Pfam" id="PF07786">
    <property type="entry name" value="HGSNAT_cat"/>
    <property type="match status" value="1"/>
</dbReference>
<accession>A0A2U0SFD0</accession>
<feature type="domain" description="Heparan-alpha-glucosaminide N-acetyltransferase catalytic" evidence="2">
    <location>
        <begin position="17"/>
        <end position="167"/>
    </location>
</feature>
<proteinExistence type="predicted"/>
<evidence type="ECO:0000256" key="1">
    <source>
        <dbReference type="SAM" id="Phobius"/>
    </source>
</evidence>
<dbReference type="EMBL" id="QENQ01000001">
    <property type="protein sequence ID" value="PVX30059.1"/>
    <property type="molecule type" value="Genomic_DNA"/>
</dbReference>
<feature type="transmembrane region" description="Helical" evidence="1">
    <location>
        <begin position="154"/>
        <end position="172"/>
    </location>
</feature>
<dbReference type="AlphaFoldDB" id="A0A2U0SFD0"/>
<dbReference type="RefSeq" id="WP_116469476.1">
    <property type="nucleotide sequence ID" value="NZ_QENQ01000001.1"/>
</dbReference>
<comment type="caution">
    <text evidence="3">The sequence shown here is derived from an EMBL/GenBank/DDBJ whole genome shotgun (WGS) entry which is preliminary data.</text>
</comment>
<name>A0A2U0SFD0_9SPHN</name>